<dbReference type="Proteomes" id="UP000521943">
    <property type="component" value="Unassembled WGS sequence"/>
</dbReference>
<keyword evidence="3" id="KW-1185">Reference proteome</keyword>
<feature type="compositionally biased region" description="Polar residues" evidence="1">
    <location>
        <begin position="662"/>
        <end position="671"/>
    </location>
</feature>
<evidence type="ECO:0000313" key="3">
    <source>
        <dbReference type="Proteomes" id="UP000521943"/>
    </source>
</evidence>
<accession>A0A8H6I8M8</accession>
<organism evidence="2 3">
    <name type="scientific">Ephemerocybe angulata</name>
    <dbReference type="NCBI Taxonomy" id="980116"/>
    <lineage>
        <taxon>Eukaryota</taxon>
        <taxon>Fungi</taxon>
        <taxon>Dikarya</taxon>
        <taxon>Basidiomycota</taxon>
        <taxon>Agaricomycotina</taxon>
        <taxon>Agaricomycetes</taxon>
        <taxon>Agaricomycetidae</taxon>
        <taxon>Agaricales</taxon>
        <taxon>Agaricineae</taxon>
        <taxon>Psathyrellaceae</taxon>
        <taxon>Ephemerocybe</taxon>
    </lineage>
</organism>
<dbReference type="EMBL" id="JACGCI010000012">
    <property type="protein sequence ID" value="KAF6760599.1"/>
    <property type="molecule type" value="Genomic_DNA"/>
</dbReference>
<feature type="compositionally biased region" description="Polar residues" evidence="1">
    <location>
        <begin position="483"/>
        <end position="497"/>
    </location>
</feature>
<feature type="region of interest" description="Disordered" evidence="1">
    <location>
        <begin position="629"/>
        <end position="671"/>
    </location>
</feature>
<name>A0A8H6I8M8_9AGAR</name>
<protein>
    <submittedName>
        <fullName evidence="2">Uncharacterized protein</fullName>
    </submittedName>
</protein>
<proteinExistence type="predicted"/>
<gene>
    <name evidence="2" type="ORF">DFP72DRAFT_1094451</name>
</gene>
<sequence length="939" mass="103699">MISNLAIMIMEQAEEAPVVPQRFNWSGMGGRQLQRGRVMGGQQARLLRAREQEQWILSSVIAPQCQAQAQAAHRRLLPPWPERLLYSARGPYPYTCVLPTHAVPLRNLLMSDEPRHVLDSYAGLTKTKGVFWTEGIVRAVARAFQPAGVVGYAVRYRKVYVVERRCTPSSMGFVVRRELLRISWCIPSESAKTAIVPRAEAAVVRSQVLASAAGGVYPVGLRGAVESPPALAALLPGLWWLGLVAAAARVHHSCRGTGESAGWARSCRSRRLGGETRQELGEVGESWSEFASSSSRISQAGDGARHVTVGTYAVVAWGWWPTGRIQVTEVWMFLRLPPFLCCQTSGLACKLADFPSSTKHLRSPSSFFECSRVIVEGCGAAVAVRNWLRGAALSTQSSFCLGEASVSAALAAQISMEEVALRAVITETAGNRRTAISVRDHGNTRPSTASTGGGKAWRHRSSPIKYPSQNASEFHKNNILKGSPQTRRYDSPSSVSISLEGGKKNGKDWGRMEEEGEGWKKSGKKTALEEEWEGWKWKKSGKNTALEEVFRDQMASQATNKLEEGEGGRGNVEWEMALEVEQEYGRGTRDVEQEILPGKCLPLRLAGRRITKIEQTKATQGRLGRTKLGGFLPVCHGGTRTRTPRGTTREPARFQPPVPITTHDTSNLDTYQRNQPTTLKKHTHYRFAIPAVGQITTLSLASCPLPKLFVHGPRSRGQRTTTIMIPVLPPPPPPPSLAPNDTNACFATANSAESRRPIAPEGKDAFDQGGLGTIFAIADRKQHKRAHRTLPNAETCDVLSRMMHWCRWTVLAVPEAQRASYRHAMLRRDCERWGVSQGLWRAFWDGLYAKDWPVETISSQARPQPMSTTLDNHSSATPAVLGRVRTREDTRFLKLDLEGLRCSGRPWPHPNRSHLVKIQLRCTKNRLVAYAAIGGWDGK</sequence>
<feature type="compositionally biased region" description="Low complexity" evidence="1">
    <location>
        <begin position="637"/>
        <end position="646"/>
    </location>
</feature>
<feature type="compositionally biased region" description="Basic and acidic residues" evidence="1">
    <location>
        <begin position="501"/>
        <end position="520"/>
    </location>
</feature>
<evidence type="ECO:0000256" key="1">
    <source>
        <dbReference type="SAM" id="MobiDB-lite"/>
    </source>
</evidence>
<feature type="region of interest" description="Disordered" evidence="1">
    <location>
        <begin position="435"/>
        <end position="525"/>
    </location>
</feature>
<dbReference type="AlphaFoldDB" id="A0A8H6I8M8"/>
<comment type="caution">
    <text evidence="2">The sequence shown here is derived from an EMBL/GenBank/DDBJ whole genome shotgun (WGS) entry which is preliminary data.</text>
</comment>
<reference evidence="2 3" key="1">
    <citation type="submission" date="2020-07" db="EMBL/GenBank/DDBJ databases">
        <title>Comparative genomics of pyrophilous fungi reveals a link between fire events and developmental genes.</title>
        <authorList>
            <consortium name="DOE Joint Genome Institute"/>
            <person name="Steindorff A.S."/>
            <person name="Carver A."/>
            <person name="Calhoun S."/>
            <person name="Stillman K."/>
            <person name="Liu H."/>
            <person name="Lipzen A."/>
            <person name="Pangilinan J."/>
            <person name="Labutti K."/>
            <person name="Bruns T.D."/>
            <person name="Grigoriev I.V."/>
        </authorList>
    </citation>
    <scope>NUCLEOTIDE SEQUENCE [LARGE SCALE GENOMIC DNA]</scope>
    <source>
        <strain evidence="2 3">CBS 144469</strain>
    </source>
</reference>
<evidence type="ECO:0000313" key="2">
    <source>
        <dbReference type="EMBL" id="KAF6760599.1"/>
    </source>
</evidence>